<dbReference type="PANTHER" id="PTHR43851">
    <property type="match status" value="1"/>
</dbReference>
<feature type="compositionally biased region" description="Basic and acidic residues" evidence="5">
    <location>
        <begin position="1"/>
        <end position="20"/>
    </location>
</feature>
<dbReference type="EMBL" id="CP089982">
    <property type="protein sequence ID" value="WXA93453.1"/>
    <property type="molecule type" value="Genomic_DNA"/>
</dbReference>
<accession>A0ABZ2K414</accession>
<dbReference type="InterPro" id="IPR034646">
    <property type="entry name" value="ADCK3_dom"/>
</dbReference>
<dbReference type="PANTHER" id="PTHR43851:SF3">
    <property type="entry name" value="COENZYME Q8"/>
    <property type="match status" value="1"/>
</dbReference>
<evidence type="ECO:0000313" key="8">
    <source>
        <dbReference type="Proteomes" id="UP001379533"/>
    </source>
</evidence>
<keyword evidence="2" id="KW-0808">Transferase</keyword>
<dbReference type="SUPFAM" id="SSF56112">
    <property type="entry name" value="Protein kinase-like (PK-like)"/>
    <property type="match status" value="1"/>
</dbReference>
<keyword evidence="7" id="KW-0418">Kinase</keyword>
<dbReference type="RefSeq" id="WP_394844052.1">
    <property type="nucleotide sequence ID" value="NZ_CP089982.1"/>
</dbReference>
<evidence type="ECO:0000259" key="6">
    <source>
        <dbReference type="Pfam" id="PF03109"/>
    </source>
</evidence>
<keyword evidence="8" id="KW-1185">Reference proteome</keyword>
<dbReference type="InterPro" id="IPR011009">
    <property type="entry name" value="Kinase-like_dom_sf"/>
</dbReference>
<dbReference type="CDD" id="cd13970">
    <property type="entry name" value="ABC1_ADCK3"/>
    <property type="match status" value="1"/>
</dbReference>
<evidence type="ECO:0000256" key="1">
    <source>
        <dbReference type="ARBA" id="ARBA00009670"/>
    </source>
</evidence>
<dbReference type="Proteomes" id="UP001379533">
    <property type="component" value="Chromosome"/>
</dbReference>
<feature type="domain" description="ABC1 atypical kinase-like" evidence="6">
    <location>
        <begin position="118"/>
        <end position="358"/>
    </location>
</feature>
<name>A0ABZ2K414_9BACT</name>
<dbReference type="InterPro" id="IPR004147">
    <property type="entry name" value="ABC1_dom"/>
</dbReference>
<evidence type="ECO:0000256" key="5">
    <source>
        <dbReference type="SAM" id="MobiDB-lite"/>
    </source>
</evidence>
<sequence length="480" mass="53778">MAASRDRPDASPIPLEKRPDAPPTSRLGRLAKLGALAPRAIPLATEAMKRAVGMKRTEDEEAQARAKVLSSAKKTAEAMLKTLGEMKGLPLKLGQMASYIDGLAPPGYEEKFQQVLKRLQAKAPPLSRDAAIKVVTEELGDHPSKIYEHWEADPFAAASIGQVHRAFSRSGDAVAVKVQYPGIDKAIENDLKSLSLLETMIAPVGRRYQSKETLEEIKAVFLSELDYTREAETAELFRRIHIDEAGDKDIVIPRVHHSLTTRRVLTCEMIDGMDYATFAETATKDERDAAGQTIWRFMFRALYAHGVLYADPHPGNYRFLGGGKVAFLDFGCAKFLPADIVTRMKRYVIAAQDADWEEFDRACVEVLGYDPTDPDGWPLYTSYTKLVLKPLIENTEFEFSHEFAREAVAYLVRNGKKIILRPDEKLPSLPKPIHMPVDHTFVNRLQWGLFSVLAGLNSKANWRSITEPWIRGPVTEHPRI</sequence>
<dbReference type="GO" id="GO:0016301">
    <property type="term" value="F:kinase activity"/>
    <property type="evidence" value="ECO:0007669"/>
    <property type="project" value="UniProtKB-KW"/>
</dbReference>
<protein>
    <submittedName>
        <fullName evidence="7">AarF/ABC1/UbiB kinase family protein</fullName>
    </submittedName>
</protein>
<evidence type="ECO:0000256" key="4">
    <source>
        <dbReference type="ARBA" id="ARBA00022840"/>
    </source>
</evidence>
<keyword evidence="4" id="KW-0067">ATP-binding</keyword>
<feature type="region of interest" description="Disordered" evidence="5">
    <location>
        <begin position="1"/>
        <end position="27"/>
    </location>
</feature>
<gene>
    <name evidence="7" type="ORF">LZC95_44235</name>
</gene>
<proteinExistence type="inferred from homology"/>
<evidence type="ECO:0000256" key="2">
    <source>
        <dbReference type="ARBA" id="ARBA00022679"/>
    </source>
</evidence>
<reference evidence="7 8" key="1">
    <citation type="submission" date="2021-12" db="EMBL/GenBank/DDBJ databases">
        <title>Discovery of the Pendulisporaceae a myxobacterial family with distinct sporulation behavior and unique specialized metabolism.</title>
        <authorList>
            <person name="Garcia R."/>
            <person name="Popoff A."/>
            <person name="Bader C.D."/>
            <person name="Loehr J."/>
            <person name="Walesch S."/>
            <person name="Walt C."/>
            <person name="Boldt J."/>
            <person name="Bunk B."/>
            <person name="Haeckl F.J.F.P.J."/>
            <person name="Gunesch A.P."/>
            <person name="Birkelbach J."/>
            <person name="Nuebel U."/>
            <person name="Pietschmann T."/>
            <person name="Bach T."/>
            <person name="Mueller R."/>
        </authorList>
    </citation>
    <scope>NUCLEOTIDE SEQUENCE [LARGE SCALE GENOMIC DNA]</scope>
    <source>
        <strain evidence="7 8">MSr12523</strain>
    </source>
</reference>
<keyword evidence="3" id="KW-0547">Nucleotide-binding</keyword>
<dbReference type="InterPro" id="IPR051409">
    <property type="entry name" value="Atypical_kinase_ADCK"/>
</dbReference>
<comment type="similarity">
    <text evidence="1">Belongs to the protein kinase superfamily. ADCK protein kinase family.</text>
</comment>
<evidence type="ECO:0000313" key="7">
    <source>
        <dbReference type="EMBL" id="WXA93453.1"/>
    </source>
</evidence>
<organism evidence="7 8">
    <name type="scientific">Pendulispora brunnea</name>
    <dbReference type="NCBI Taxonomy" id="2905690"/>
    <lineage>
        <taxon>Bacteria</taxon>
        <taxon>Pseudomonadati</taxon>
        <taxon>Myxococcota</taxon>
        <taxon>Myxococcia</taxon>
        <taxon>Myxococcales</taxon>
        <taxon>Sorangiineae</taxon>
        <taxon>Pendulisporaceae</taxon>
        <taxon>Pendulispora</taxon>
    </lineage>
</organism>
<dbReference type="Pfam" id="PF03109">
    <property type="entry name" value="ABC1"/>
    <property type="match status" value="1"/>
</dbReference>
<evidence type="ECO:0000256" key="3">
    <source>
        <dbReference type="ARBA" id="ARBA00022741"/>
    </source>
</evidence>